<gene>
    <name evidence="3" type="ORF">HTAM1171_LOCUS1195</name>
</gene>
<feature type="transmembrane region" description="Helical" evidence="2">
    <location>
        <begin position="525"/>
        <end position="544"/>
    </location>
</feature>
<organism evidence="3">
    <name type="scientific">Helicotheca tamesis</name>
    <dbReference type="NCBI Taxonomy" id="374047"/>
    <lineage>
        <taxon>Eukaryota</taxon>
        <taxon>Sar</taxon>
        <taxon>Stramenopiles</taxon>
        <taxon>Ochrophyta</taxon>
        <taxon>Bacillariophyta</taxon>
        <taxon>Mediophyceae</taxon>
        <taxon>Lithodesmiophycidae</taxon>
        <taxon>Lithodesmiales</taxon>
        <taxon>Lithodesmiaceae</taxon>
        <taxon>Helicotheca</taxon>
    </lineage>
</organism>
<proteinExistence type="predicted"/>
<feature type="compositionally biased region" description="Basic and acidic residues" evidence="1">
    <location>
        <begin position="126"/>
        <end position="140"/>
    </location>
</feature>
<keyword evidence="2" id="KW-1133">Transmembrane helix</keyword>
<feature type="transmembrane region" description="Helical" evidence="2">
    <location>
        <begin position="496"/>
        <end position="513"/>
    </location>
</feature>
<sequence length="563" mass="62269">MYSLQTSIIILSMILTGAGRSVAVKLFYQLGFCNPLFVTLLYLAGQGLSLLVYFAQKLYSRHRRRKAVAVFPVGDVEEDGGGSQDVKKKKKKGGKHYCMVELSEVSTNDDDDGQAADNENISDSSSDEKKDYDSIEEGRQQRKGVKTGWLGGKRQQYTLAKQKDSNIENDDDDIVFAGNELTSNDTMEDAFSNEATPDGQMHVSEEDSPAKDDCEDIVDNPHKLVPAGGQQQRTKRKRRGSKTGLTSESTQAVAWVHKIPTHLKPAIPGFFNLCNSAMRWASLVFVAASTAEMLISGLELILSTVAARIIRKRLVSKMRWMGVCVVALGLILVRIADSGGGGENDDGETNSADMEPHTNDTSIDNDNVEGAFSENDGNSSTNHDRLIGDILIVGQCIMSIIQDMAEELFMQESDFPPTLLLGMEGIFGLIFGIPLYLSLASRFGESPMETWHDITASSFNIVYMVALTCLFTVTGIFNIAATSVTSSMTRNVWKNFRTVLVWGMGLVIYYATGNEDLGEEWRIPNSFYVLIGFLVMLSGAFSYYRNDDDLPHWTKICLPRWVM</sequence>
<name>A0A7S2E3P2_9STRA</name>
<keyword evidence="2" id="KW-0812">Transmembrane</keyword>
<feature type="transmembrane region" description="Helical" evidence="2">
    <location>
        <begin position="36"/>
        <end position="55"/>
    </location>
</feature>
<evidence type="ECO:0008006" key="4">
    <source>
        <dbReference type="Google" id="ProtNLM"/>
    </source>
</evidence>
<protein>
    <recommendedName>
        <fullName evidence="4">EamA domain-containing protein</fullName>
    </recommendedName>
</protein>
<evidence type="ECO:0000313" key="3">
    <source>
        <dbReference type="EMBL" id="CAD9470478.1"/>
    </source>
</evidence>
<dbReference type="AlphaFoldDB" id="A0A7S2E3P2"/>
<feature type="region of interest" description="Disordered" evidence="1">
    <location>
        <begin position="192"/>
        <end position="247"/>
    </location>
</feature>
<accession>A0A7S2E3P2</accession>
<dbReference type="PANTHER" id="PTHR13146:SF3">
    <property type="entry name" value="EAMA DOMAIN-CONTAINING PROTEIN"/>
    <property type="match status" value="1"/>
</dbReference>
<feature type="compositionally biased region" description="Basic and acidic residues" evidence="1">
    <location>
        <begin position="203"/>
        <end position="212"/>
    </location>
</feature>
<reference evidence="3" key="1">
    <citation type="submission" date="2021-01" db="EMBL/GenBank/DDBJ databases">
        <authorList>
            <person name="Corre E."/>
            <person name="Pelletier E."/>
            <person name="Niang G."/>
            <person name="Scheremetjew M."/>
            <person name="Finn R."/>
            <person name="Kale V."/>
            <person name="Holt S."/>
            <person name="Cochrane G."/>
            <person name="Meng A."/>
            <person name="Brown T."/>
            <person name="Cohen L."/>
        </authorList>
    </citation>
    <scope>NUCLEOTIDE SEQUENCE</scope>
    <source>
        <strain evidence="3">CCMP826</strain>
    </source>
</reference>
<dbReference type="SUPFAM" id="SSF103481">
    <property type="entry name" value="Multidrug resistance efflux transporter EmrE"/>
    <property type="match status" value="1"/>
</dbReference>
<evidence type="ECO:0000256" key="1">
    <source>
        <dbReference type="SAM" id="MobiDB-lite"/>
    </source>
</evidence>
<feature type="transmembrane region" description="Helical" evidence="2">
    <location>
        <begin position="419"/>
        <end position="440"/>
    </location>
</feature>
<feature type="transmembrane region" description="Helical" evidence="2">
    <location>
        <begin position="318"/>
        <end position="336"/>
    </location>
</feature>
<dbReference type="EMBL" id="HBGV01001925">
    <property type="protein sequence ID" value="CAD9470478.1"/>
    <property type="molecule type" value="Transcribed_RNA"/>
</dbReference>
<keyword evidence="2" id="KW-0472">Membrane</keyword>
<dbReference type="InterPro" id="IPR037185">
    <property type="entry name" value="EmrE-like"/>
</dbReference>
<dbReference type="GO" id="GO:0016020">
    <property type="term" value="C:membrane"/>
    <property type="evidence" value="ECO:0007669"/>
    <property type="project" value="TreeGrafter"/>
</dbReference>
<dbReference type="PANTHER" id="PTHR13146">
    <property type="match status" value="1"/>
</dbReference>
<feature type="region of interest" description="Disordered" evidence="1">
    <location>
        <begin position="341"/>
        <end position="380"/>
    </location>
</feature>
<feature type="region of interest" description="Disordered" evidence="1">
    <location>
        <begin position="107"/>
        <end position="149"/>
    </location>
</feature>
<evidence type="ECO:0000256" key="2">
    <source>
        <dbReference type="SAM" id="Phobius"/>
    </source>
</evidence>
<feature type="transmembrane region" description="Helical" evidence="2">
    <location>
        <begin position="461"/>
        <end position="484"/>
    </location>
</feature>